<name>A0ABW7LA61_9BURK</name>
<dbReference type="Proteomes" id="UP001609186">
    <property type="component" value="Unassembled WGS sequence"/>
</dbReference>
<comment type="caution">
    <text evidence="1">The sequence shown here is derived from an EMBL/GenBank/DDBJ whole genome shotgun (WGS) entry which is preliminary data.</text>
</comment>
<organism evidence="1 2">
    <name type="scientific">Burkholderia semiarida</name>
    <dbReference type="NCBI Taxonomy" id="2843303"/>
    <lineage>
        <taxon>Bacteria</taxon>
        <taxon>Pseudomonadati</taxon>
        <taxon>Pseudomonadota</taxon>
        <taxon>Betaproteobacteria</taxon>
        <taxon>Burkholderiales</taxon>
        <taxon>Burkholderiaceae</taxon>
        <taxon>Burkholderia</taxon>
        <taxon>Burkholderia cepacia complex</taxon>
    </lineage>
</organism>
<accession>A0ABW7LA61</accession>
<dbReference type="EMBL" id="JBIMPM010000040">
    <property type="protein sequence ID" value="MFH5254698.1"/>
    <property type="molecule type" value="Genomic_DNA"/>
</dbReference>
<evidence type="ECO:0000313" key="2">
    <source>
        <dbReference type="Proteomes" id="UP001609186"/>
    </source>
</evidence>
<dbReference type="InterPro" id="IPR008727">
    <property type="entry name" value="PAAR_motif"/>
</dbReference>
<sequence length="89" mass="9170">MKNAQGHEMVRLGDATDHDGTVIEAADDLKHLGISVALDGHGVRCPKCDGVFPLLASGPRMHHGRLVGYRGDATGCSAIVIGPRATGAA</sequence>
<dbReference type="RefSeq" id="WP_395130640.1">
    <property type="nucleotide sequence ID" value="NZ_JBIMPM010000040.1"/>
</dbReference>
<proteinExistence type="predicted"/>
<reference evidence="1 2" key="1">
    <citation type="submission" date="2024-10" db="EMBL/GenBank/DDBJ databases">
        <title>Burkholderia semiarida in Mexico.</title>
        <authorList>
            <person name="Estrada P."/>
        </authorList>
    </citation>
    <scope>NUCLEOTIDE SEQUENCE [LARGE SCALE GENOMIC DNA]</scope>
    <source>
        <strain evidence="1 2">CLM7-1</strain>
    </source>
</reference>
<keyword evidence="2" id="KW-1185">Reference proteome</keyword>
<gene>
    <name evidence="1" type="ORF">ACGTRS_26035</name>
</gene>
<evidence type="ECO:0000313" key="1">
    <source>
        <dbReference type="EMBL" id="MFH5254698.1"/>
    </source>
</evidence>
<dbReference type="CDD" id="cd14744">
    <property type="entry name" value="PAAR_CT_2"/>
    <property type="match status" value="1"/>
</dbReference>
<dbReference type="Pfam" id="PF05488">
    <property type="entry name" value="PAAR_motif"/>
    <property type="match status" value="1"/>
</dbReference>
<protein>
    <submittedName>
        <fullName evidence="1">PAAR domain-containing protein</fullName>
    </submittedName>
</protein>